<gene>
    <name evidence="3" type="ORF">HQM25_07400</name>
</gene>
<dbReference type="GO" id="GO:0016020">
    <property type="term" value="C:membrane"/>
    <property type="evidence" value="ECO:0007669"/>
    <property type="project" value="TreeGrafter"/>
</dbReference>
<keyword evidence="1 3" id="KW-0378">Hydrolase</keyword>
<dbReference type="InterPro" id="IPR050266">
    <property type="entry name" value="AB_hydrolase_sf"/>
</dbReference>
<sequence>MSGHSYREVDVQVDGGALRAGVWEPDAAPGAHGAPTVLLIHGVTSSHLAWPFVVERLPGVRVIAPDLRGRGRSNDLSGPAGMAAHADDLAALLDALGVAQTLVVGHSMGGFVSVVLAHRHPELVSRLVLVDGGMPLDVPAGLDADTLVAGILGPTAQRLGMRFATASDYLDFWRRHPAFAHDWSPELEAYLAYDLVDDGDGALRPATSYQTTAEDTVDMNTGEALPAALGALRHPTVLLTVPRGLQDEPPGLYSADYLDGILGAFGAVAHRRIPGFNHYTIVLSAAGAEVVAAVIRAELSAAAAEVSDSSRYAL</sequence>
<proteinExistence type="predicted"/>
<dbReference type="PRINTS" id="PR00111">
    <property type="entry name" value="ABHYDROLASE"/>
</dbReference>
<dbReference type="SUPFAM" id="SSF53474">
    <property type="entry name" value="alpha/beta-Hydrolases"/>
    <property type="match status" value="1"/>
</dbReference>
<organism evidence="3 4">
    <name type="scientific">Microbacterium hominis</name>
    <dbReference type="NCBI Taxonomy" id="162426"/>
    <lineage>
        <taxon>Bacteria</taxon>
        <taxon>Bacillati</taxon>
        <taxon>Actinomycetota</taxon>
        <taxon>Actinomycetes</taxon>
        <taxon>Micrococcales</taxon>
        <taxon>Microbacteriaceae</taxon>
        <taxon>Microbacterium</taxon>
    </lineage>
</organism>
<dbReference type="Gene3D" id="3.40.50.1820">
    <property type="entry name" value="alpha/beta hydrolase"/>
    <property type="match status" value="1"/>
</dbReference>
<evidence type="ECO:0000256" key="1">
    <source>
        <dbReference type="ARBA" id="ARBA00022801"/>
    </source>
</evidence>
<dbReference type="PANTHER" id="PTHR43798:SF31">
    <property type="entry name" value="AB HYDROLASE SUPERFAMILY PROTEIN YCLE"/>
    <property type="match status" value="1"/>
</dbReference>
<reference evidence="3 4" key="1">
    <citation type="submission" date="2020-05" db="EMBL/GenBank/DDBJ databases">
        <title>Strain PA2F3 complete genome.</title>
        <authorList>
            <person name="Kim Y.-S."/>
            <person name="Kim S.-J."/>
            <person name="Jung H.-k."/>
            <person name="Kim S.-E."/>
            <person name="Kim K.-H."/>
        </authorList>
    </citation>
    <scope>NUCLEOTIDE SEQUENCE [LARGE SCALE GENOMIC DNA]</scope>
    <source>
        <strain evidence="3 4">PA2F3</strain>
    </source>
</reference>
<accession>A0A7D4UG68</accession>
<dbReference type="InterPro" id="IPR029058">
    <property type="entry name" value="AB_hydrolase_fold"/>
</dbReference>
<protein>
    <submittedName>
        <fullName evidence="3">Alpha/beta hydrolase</fullName>
    </submittedName>
</protein>
<dbReference type="RefSeq" id="WP_172989650.1">
    <property type="nucleotide sequence ID" value="NZ_CP054038.1"/>
</dbReference>
<dbReference type="EMBL" id="CP054038">
    <property type="protein sequence ID" value="QKJ19209.1"/>
    <property type="molecule type" value="Genomic_DNA"/>
</dbReference>
<dbReference type="GO" id="GO:0016787">
    <property type="term" value="F:hydrolase activity"/>
    <property type="evidence" value="ECO:0007669"/>
    <property type="project" value="UniProtKB-KW"/>
</dbReference>
<evidence type="ECO:0000313" key="3">
    <source>
        <dbReference type="EMBL" id="QKJ19209.1"/>
    </source>
</evidence>
<dbReference type="AlphaFoldDB" id="A0A7D4UG68"/>
<dbReference type="Proteomes" id="UP000502498">
    <property type="component" value="Chromosome"/>
</dbReference>
<dbReference type="PANTHER" id="PTHR43798">
    <property type="entry name" value="MONOACYLGLYCEROL LIPASE"/>
    <property type="match status" value="1"/>
</dbReference>
<name>A0A7D4UG68_9MICO</name>
<feature type="domain" description="AB hydrolase-1" evidence="2">
    <location>
        <begin position="35"/>
        <end position="143"/>
    </location>
</feature>
<evidence type="ECO:0000259" key="2">
    <source>
        <dbReference type="Pfam" id="PF00561"/>
    </source>
</evidence>
<evidence type="ECO:0000313" key="4">
    <source>
        <dbReference type="Proteomes" id="UP000502498"/>
    </source>
</evidence>
<dbReference type="InterPro" id="IPR000073">
    <property type="entry name" value="AB_hydrolase_1"/>
</dbReference>
<dbReference type="Pfam" id="PF00561">
    <property type="entry name" value="Abhydrolase_1"/>
    <property type="match status" value="1"/>
</dbReference>